<dbReference type="Proteomes" id="UP000326799">
    <property type="component" value="Unassembled WGS sequence"/>
</dbReference>
<gene>
    <name evidence="1" type="ORF">BDV33DRAFT_184416</name>
</gene>
<accession>A0A5N6E7Q1</accession>
<sequence length="135" mass="15464">MPCHRYSPSDHGSAPHQTPLVLHSQLCALGLVSFLSIIEHDSSYRSMCSGRRSPWPPKTKTLLRCIHRGLIAAPPSRHKMETFQPKKLVRLTRNFRNSNVSGCRSKQSSVCDGWAFPGWYHHPRHPVHWPCHPRN</sequence>
<evidence type="ECO:0000313" key="2">
    <source>
        <dbReference type="Proteomes" id="UP000326799"/>
    </source>
</evidence>
<protein>
    <submittedName>
        <fullName evidence="1">Uncharacterized protein</fullName>
    </submittedName>
</protein>
<proteinExistence type="predicted"/>
<dbReference type="AlphaFoldDB" id="A0A5N6E7Q1"/>
<reference evidence="1 2" key="1">
    <citation type="submission" date="2019-04" db="EMBL/GenBank/DDBJ databases">
        <title>Fungal friends and foes A comparative genomics study of 23 Aspergillus species from section Flavi.</title>
        <authorList>
            <consortium name="DOE Joint Genome Institute"/>
            <person name="Kjaerbolling I."/>
            <person name="Vesth T.C."/>
            <person name="Frisvad J.C."/>
            <person name="Nybo J.L."/>
            <person name="Theobald S."/>
            <person name="Kildgaard S."/>
            <person name="Petersen T.I."/>
            <person name="Kuo A."/>
            <person name="Sato A."/>
            <person name="Lyhne E.K."/>
            <person name="Kogle M.E."/>
            <person name="Wiebenga A."/>
            <person name="Kun R.S."/>
            <person name="Lubbers R.J."/>
            <person name="Makela M.R."/>
            <person name="Barry K."/>
            <person name="Chovatia M."/>
            <person name="Clum A."/>
            <person name="Daum C."/>
            <person name="Haridas S."/>
            <person name="He G."/>
            <person name="LaButti K."/>
            <person name="Lipzen A."/>
            <person name="Mondo S."/>
            <person name="Pangilinan J."/>
            <person name="Riley R."/>
            <person name="Salamov A."/>
            <person name="Simmons B.A."/>
            <person name="Magnuson J.K."/>
            <person name="Henrissat B."/>
            <person name="Mortensen U.H."/>
            <person name="Larsen T.O."/>
            <person name="De vries R.P."/>
            <person name="Grigoriev I.V."/>
            <person name="Machida M."/>
            <person name="Baker S.E."/>
            <person name="Andersen M.R."/>
        </authorList>
    </citation>
    <scope>NUCLEOTIDE SEQUENCE [LARGE SCALE GENOMIC DNA]</scope>
    <source>
        <strain evidence="1 2">CBS 126849</strain>
    </source>
</reference>
<dbReference type="EMBL" id="ML733589">
    <property type="protein sequence ID" value="KAB8213602.1"/>
    <property type="molecule type" value="Genomic_DNA"/>
</dbReference>
<evidence type="ECO:0000313" key="1">
    <source>
        <dbReference type="EMBL" id="KAB8213602.1"/>
    </source>
</evidence>
<organism evidence="1 2">
    <name type="scientific">Aspergillus novoparasiticus</name>
    <dbReference type="NCBI Taxonomy" id="986946"/>
    <lineage>
        <taxon>Eukaryota</taxon>
        <taxon>Fungi</taxon>
        <taxon>Dikarya</taxon>
        <taxon>Ascomycota</taxon>
        <taxon>Pezizomycotina</taxon>
        <taxon>Eurotiomycetes</taxon>
        <taxon>Eurotiomycetidae</taxon>
        <taxon>Eurotiales</taxon>
        <taxon>Aspergillaceae</taxon>
        <taxon>Aspergillus</taxon>
        <taxon>Aspergillus subgen. Circumdati</taxon>
    </lineage>
</organism>
<keyword evidence="2" id="KW-1185">Reference proteome</keyword>
<name>A0A5N6E7Q1_9EURO</name>